<dbReference type="OrthoDB" id="1932067at2759"/>
<evidence type="ECO:0000313" key="4">
    <source>
        <dbReference type="EMBL" id="KAF0904527.1"/>
    </source>
</evidence>
<dbReference type="GO" id="GO:0005739">
    <property type="term" value="C:mitochondrion"/>
    <property type="evidence" value="ECO:0007669"/>
    <property type="project" value="TreeGrafter"/>
</dbReference>
<proteinExistence type="inferred from homology"/>
<dbReference type="SMART" id="SM00883">
    <property type="entry name" value="Cpn10"/>
    <property type="match status" value="1"/>
</dbReference>
<dbReference type="PRINTS" id="PR00297">
    <property type="entry name" value="CHAPERONIN10"/>
</dbReference>
<dbReference type="Gene3D" id="2.30.33.40">
    <property type="entry name" value="GroES chaperonin"/>
    <property type="match status" value="1"/>
</dbReference>
<dbReference type="GO" id="GO:0005524">
    <property type="term" value="F:ATP binding"/>
    <property type="evidence" value="ECO:0007669"/>
    <property type="project" value="InterPro"/>
</dbReference>
<dbReference type="GO" id="GO:0044183">
    <property type="term" value="F:protein folding chaperone"/>
    <property type="evidence" value="ECO:0007669"/>
    <property type="project" value="InterPro"/>
</dbReference>
<comment type="caution">
    <text evidence="4">The sequence shown here is derived from an EMBL/GenBank/DDBJ whole genome shotgun (WGS) entry which is preliminary data.</text>
</comment>
<protein>
    <submittedName>
        <fullName evidence="4">Uncharacterized protein</fullName>
    </submittedName>
</protein>
<dbReference type="Pfam" id="PF00166">
    <property type="entry name" value="Cpn10"/>
    <property type="match status" value="1"/>
</dbReference>
<evidence type="ECO:0000256" key="2">
    <source>
        <dbReference type="ARBA" id="ARBA00023186"/>
    </source>
</evidence>
<dbReference type="CDD" id="cd00320">
    <property type="entry name" value="cpn10"/>
    <property type="match status" value="1"/>
</dbReference>
<evidence type="ECO:0000256" key="3">
    <source>
        <dbReference type="RuleBase" id="RU003479"/>
    </source>
</evidence>
<gene>
    <name evidence="4" type="ORF">E2562_035349</name>
</gene>
<dbReference type="PANTHER" id="PTHR10772:SF63">
    <property type="entry name" value="20 KDA CHAPERONIN, CHLOROPLASTIC"/>
    <property type="match status" value="1"/>
</dbReference>
<dbReference type="EMBL" id="SPHZ02000008">
    <property type="protein sequence ID" value="KAF0904527.1"/>
    <property type="molecule type" value="Genomic_DNA"/>
</dbReference>
<dbReference type="Proteomes" id="UP000479710">
    <property type="component" value="Unassembled WGS sequence"/>
</dbReference>
<dbReference type="PANTHER" id="PTHR10772">
    <property type="entry name" value="10 KDA HEAT SHOCK PROTEIN"/>
    <property type="match status" value="1"/>
</dbReference>
<dbReference type="SUPFAM" id="SSF50129">
    <property type="entry name" value="GroES-like"/>
    <property type="match status" value="1"/>
</dbReference>
<comment type="similarity">
    <text evidence="1 3">Belongs to the GroES chaperonin family.</text>
</comment>
<name>A0A6G1CWL7_9ORYZ</name>
<keyword evidence="2 3" id="KW-0143">Chaperone</keyword>
<keyword evidence="5" id="KW-1185">Reference proteome</keyword>
<dbReference type="GO" id="GO:0051082">
    <property type="term" value="F:unfolded protein binding"/>
    <property type="evidence" value="ECO:0007669"/>
    <property type="project" value="TreeGrafter"/>
</dbReference>
<dbReference type="InterPro" id="IPR020818">
    <property type="entry name" value="Chaperonin_GroES"/>
</dbReference>
<accession>A0A6G1CWL7</accession>
<sequence length="108" mass="11540">MPSVQLSGAKVAAVTFTKKGASSFDGLCLAPPISEPHRQGCHIPHPKVINFVVTWQYILLKPMGDRVLVKLGSAEEKTVGGILLPWTEQSKPQGGEVVAVGEGKNHWG</sequence>
<evidence type="ECO:0000256" key="1">
    <source>
        <dbReference type="ARBA" id="ARBA00006975"/>
    </source>
</evidence>
<dbReference type="GO" id="GO:0009507">
    <property type="term" value="C:chloroplast"/>
    <property type="evidence" value="ECO:0007669"/>
    <property type="project" value="TreeGrafter"/>
</dbReference>
<dbReference type="GO" id="GO:0051087">
    <property type="term" value="F:protein-folding chaperone binding"/>
    <property type="evidence" value="ECO:0007669"/>
    <property type="project" value="TreeGrafter"/>
</dbReference>
<dbReference type="InterPro" id="IPR011032">
    <property type="entry name" value="GroES-like_sf"/>
</dbReference>
<dbReference type="AlphaFoldDB" id="A0A6G1CWL7"/>
<organism evidence="4 5">
    <name type="scientific">Oryza meyeriana var. granulata</name>
    <dbReference type="NCBI Taxonomy" id="110450"/>
    <lineage>
        <taxon>Eukaryota</taxon>
        <taxon>Viridiplantae</taxon>
        <taxon>Streptophyta</taxon>
        <taxon>Embryophyta</taxon>
        <taxon>Tracheophyta</taxon>
        <taxon>Spermatophyta</taxon>
        <taxon>Magnoliopsida</taxon>
        <taxon>Liliopsida</taxon>
        <taxon>Poales</taxon>
        <taxon>Poaceae</taxon>
        <taxon>BOP clade</taxon>
        <taxon>Oryzoideae</taxon>
        <taxon>Oryzeae</taxon>
        <taxon>Oryzinae</taxon>
        <taxon>Oryza</taxon>
        <taxon>Oryza meyeriana</taxon>
    </lineage>
</organism>
<dbReference type="GO" id="GO:0046872">
    <property type="term" value="F:metal ion binding"/>
    <property type="evidence" value="ECO:0007669"/>
    <property type="project" value="TreeGrafter"/>
</dbReference>
<evidence type="ECO:0000313" key="5">
    <source>
        <dbReference type="Proteomes" id="UP000479710"/>
    </source>
</evidence>
<reference evidence="4 5" key="1">
    <citation type="submission" date="2019-11" db="EMBL/GenBank/DDBJ databases">
        <title>Whole genome sequence of Oryza granulata.</title>
        <authorList>
            <person name="Li W."/>
        </authorList>
    </citation>
    <scope>NUCLEOTIDE SEQUENCE [LARGE SCALE GENOMIC DNA]</scope>
    <source>
        <strain evidence="5">cv. Menghai</strain>
        <tissue evidence="4">Leaf</tissue>
    </source>
</reference>
<dbReference type="InterPro" id="IPR037124">
    <property type="entry name" value="Chaperonin_GroES_sf"/>
</dbReference>